<protein>
    <submittedName>
        <fullName evidence="2">(northern house mosquito) hypothetical protein</fullName>
    </submittedName>
</protein>
<sequence>MTPHLENIVFFWLSVSYTFFFSVFRDAFYIFKFRKWFYLRIKSNRFFLPFARFHMFSSSFLFVLSFQYPTETSFFVLFFFFWYGLLSFFLFNSFNSRKCMRVYSTPFLFFSTATVCNSFLFFIPI</sequence>
<organism evidence="2">
    <name type="scientific">Culex pipiens</name>
    <name type="common">House mosquito</name>
    <dbReference type="NCBI Taxonomy" id="7175"/>
    <lineage>
        <taxon>Eukaryota</taxon>
        <taxon>Metazoa</taxon>
        <taxon>Ecdysozoa</taxon>
        <taxon>Arthropoda</taxon>
        <taxon>Hexapoda</taxon>
        <taxon>Insecta</taxon>
        <taxon>Pterygota</taxon>
        <taxon>Neoptera</taxon>
        <taxon>Endopterygota</taxon>
        <taxon>Diptera</taxon>
        <taxon>Nematocera</taxon>
        <taxon>Culicoidea</taxon>
        <taxon>Culicidae</taxon>
        <taxon>Culicinae</taxon>
        <taxon>Culicini</taxon>
        <taxon>Culex</taxon>
        <taxon>Culex</taxon>
    </lineage>
</organism>
<reference evidence="2" key="1">
    <citation type="submission" date="2021-05" db="EMBL/GenBank/DDBJ databases">
        <authorList>
            <person name="Alioto T."/>
            <person name="Alioto T."/>
            <person name="Gomez Garrido J."/>
        </authorList>
    </citation>
    <scope>NUCLEOTIDE SEQUENCE</scope>
</reference>
<accession>A0A8D8J4E8</accession>
<dbReference type="EMBL" id="HBUE01171513">
    <property type="protein sequence ID" value="CAG6515311.1"/>
    <property type="molecule type" value="Transcribed_RNA"/>
</dbReference>
<proteinExistence type="predicted"/>
<evidence type="ECO:0000256" key="1">
    <source>
        <dbReference type="SAM" id="Phobius"/>
    </source>
</evidence>
<keyword evidence="1" id="KW-0812">Transmembrane</keyword>
<keyword evidence="1" id="KW-1133">Transmembrane helix</keyword>
<feature type="transmembrane region" description="Helical" evidence="1">
    <location>
        <begin position="6"/>
        <end position="25"/>
    </location>
</feature>
<dbReference type="AlphaFoldDB" id="A0A8D8J4E8"/>
<dbReference type="EMBL" id="HBUE01276963">
    <property type="protein sequence ID" value="CAG6566810.1"/>
    <property type="molecule type" value="Transcribed_RNA"/>
</dbReference>
<keyword evidence="1" id="KW-0472">Membrane</keyword>
<name>A0A8D8J4E8_CULPI</name>
<feature type="transmembrane region" description="Helical" evidence="1">
    <location>
        <begin position="46"/>
        <end position="68"/>
    </location>
</feature>
<evidence type="ECO:0000313" key="2">
    <source>
        <dbReference type="EMBL" id="CAG6566810.1"/>
    </source>
</evidence>
<feature type="transmembrane region" description="Helical" evidence="1">
    <location>
        <begin position="103"/>
        <end position="123"/>
    </location>
</feature>
<feature type="transmembrane region" description="Helical" evidence="1">
    <location>
        <begin position="74"/>
        <end position="91"/>
    </location>
</feature>